<protein>
    <submittedName>
        <fullName evidence="6">Helix-turn-helix transcriptional regulator</fullName>
    </submittedName>
</protein>
<dbReference type="InterPro" id="IPR009057">
    <property type="entry name" value="Homeodomain-like_sf"/>
</dbReference>
<dbReference type="PROSITE" id="PS01124">
    <property type="entry name" value="HTH_ARAC_FAMILY_2"/>
    <property type="match status" value="1"/>
</dbReference>
<feature type="domain" description="HTH araC/xylS-type" evidence="5">
    <location>
        <begin position="163"/>
        <end position="260"/>
    </location>
</feature>
<evidence type="ECO:0000313" key="7">
    <source>
        <dbReference type="Proteomes" id="UP001165395"/>
    </source>
</evidence>
<name>A0ABS8D5W5_9NEIS</name>
<dbReference type="PANTHER" id="PTHR11019">
    <property type="entry name" value="HTH-TYPE TRANSCRIPTIONAL REGULATOR NIMR"/>
    <property type="match status" value="1"/>
</dbReference>
<gene>
    <name evidence="6" type="ORF">LIN78_08170</name>
</gene>
<dbReference type="InterPro" id="IPR020449">
    <property type="entry name" value="Tscrpt_reg_AraC-type_HTH"/>
</dbReference>
<dbReference type="CDD" id="cd06124">
    <property type="entry name" value="cupin_NimR-like_N"/>
    <property type="match status" value="1"/>
</dbReference>
<dbReference type="SUPFAM" id="SSF46689">
    <property type="entry name" value="Homeodomain-like"/>
    <property type="match status" value="1"/>
</dbReference>
<evidence type="ECO:0000259" key="5">
    <source>
        <dbReference type="PROSITE" id="PS01124"/>
    </source>
</evidence>
<keyword evidence="3" id="KW-0010">Activator</keyword>
<dbReference type="Gene3D" id="1.10.10.60">
    <property type="entry name" value="Homeodomain-like"/>
    <property type="match status" value="1"/>
</dbReference>
<keyword evidence="1" id="KW-0805">Transcription regulation</keyword>
<sequence length="262" mass="29572">MSTIPPLKLATPFKDKLPSDLYFRIAEVPANTSYPAHQHPWGEFVYSYNGMIEVQMKEAHYLVPPQYGIWLPANQMHQGFSHVTAMHCSFYVSAPLTDKLPSQPCTLSITPLVRSILDFLRQRSPLPQPTEEDLRLMAVLVDQLAIATSAGSYLPMSEDAALGALLRKLEANPADDRSLAELALLVNVSERTLIRRCQRDLGMPFSEWRQRLKVVKSLPLLLDGSTVEHISLDLGYNSSSAFISMFKRLMSMTPDEYRKQHL</sequence>
<dbReference type="SMART" id="SM00342">
    <property type="entry name" value="HTH_ARAC"/>
    <property type="match status" value="1"/>
</dbReference>
<reference evidence="6" key="1">
    <citation type="submission" date="2021-10" db="EMBL/GenBank/DDBJ databases">
        <title>The complete genome sequence of Leeia sp. TBRC 13508.</title>
        <authorList>
            <person name="Charoenyingcharoen P."/>
            <person name="Yukphan P."/>
        </authorList>
    </citation>
    <scope>NUCLEOTIDE SEQUENCE</scope>
    <source>
        <strain evidence="6">TBRC 13508</strain>
    </source>
</reference>
<dbReference type="RefSeq" id="WP_227180305.1">
    <property type="nucleotide sequence ID" value="NZ_JAJBZT010000004.1"/>
</dbReference>
<dbReference type="Proteomes" id="UP001165395">
    <property type="component" value="Unassembled WGS sequence"/>
</dbReference>
<accession>A0ABS8D5W5</accession>
<dbReference type="InterPro" id="IPR011051">
    <property type="entry name" value="RmlC_Cupin_sf"/>
</dbReference>
<evidence type="ECO:0000256" key="4">
    <source>
        <dbReference type="ARBA" id="ARBA00023163"/>
    </source>
</evidence>
<evidence type="ECO:0000313" key="6">
    <source>
        <dbReference type="EMBL" id="MCB6183522.1"/>
    </source>
</evidence>
<evidence type="ECO:0000256" key="3">
    <source>
        <dbReference type="ARBA" id="ARBA00023159"/>
    </source>
</evidence>
<keyword evidence="2" id="KW-0238">DNA-binding</keyword>
<comment type="caution">
    <text evidence="6">The sequence shown here is derived from an EMBL/GenBank/DDBJ whole genome shotgun (WGS) entry which is preliminary data.</text>
</comment>
<dbReference type="PANTHER" id="PTHR11019:SF190">
    <property type="entry name" value="ARAC-FAMILY REGULATORY PROTEIN"/>
    <property type="match status" value="1"/>
</dbReference>
<dbReference type="SUPFAM" id="SSF51182">
    <property type="entry name" value="RmlC-like cupins"/>
    <property type="match status" value="1"/>
</dbReference>
<proteinExistence type="predicted"/>
<dbReference type="Pfam" id="PF02311">
    <property type="entry name" value="AraC_binding"/>
    <property type="match status" value="1"/>
</dbReference>
<dbReference type="Pfam" id="PF12833">
    <property type="entry name" value="HTH_18"/>
    <property type="match status" value="1"/>
</dbReference>
<dbReference type="PRINTS" id="PR00032">
    <property type="entry name" value="HTHARAC"/>
</dbReference>
<keyword evidence="7" id="KW-1185">Reference proteome</keyword>
<evidence type="ECO:0000256" key="1">
    <source>
        <dbReference type="ARBA" id="ARBA00023015"/>
    </source>
</evidence>
<dbReference type="Gene3D" id="2.60.120.10">
    <property type="entry name" value="Jelly Rolls"/>
    <property type="match status" value="1"/>
</dbReference>
<dbReference type="InterPro" id="IPR018060">
    <property type="entry name" value="HTH_AraC"/>
</dbReference>
<evidence type="ECO:0000256" key="2">
    <source>
        <dbReference type="ARBA" id="ARBA00023125"/>
    </source>
</evidence>
<dbReference type="EMBL" id="JAJBZT010000004">
    <property type="protein sequence ID" value="MCB6183522.1"/>
    <property type="molecule type" value="Genomic_DNA"/>
</dbReference>
<organism evidence="6 7">
    <name type="scientific">Leeia speluncae</name>
    <dbReference type="NCBI Taxonomy" id="2884804"/>
    <lineage>
        <taxon>Bacteria</taxon>
        <taxon>Pseudomonadati</taxon>
        <taxon>Pseudomonadota</taxon>
        <taxon>Betaproteobacteria</taxon>
        <taxon>Neisseriales</taxon>
        <taxon>Leeiaceae</taxon>
        <taxon>Leeia</taxon>
    </lineage>
</organism>
<dbReference type="InterPro" id="IPR003313">
    <property type="entry name" value="AraC-bd"/>
</dbReference>
<keyword evidence="4" id="KW-0804">Transcription</keyword>
<dbReference type="InterPro" id="IPR014710">
    <property type="entry name" value="RmlC-like_jellyroll"/>
</dbReference>